<evidence type="ECO:0000313" key="3">
    <source>
        <dbReference type="Proteomes" id="UP001178281"/>
    </source>
</evidence>
<gene>
    <name evidence="2" type="ORF">Q7X28_14725</name>
</gene>
<protein>
    <submittedName>
        <fullName evidence="2">Uncharacterized protein</fullName>
    </submittedName>
</protein>
<organism evidence="2 3">
    <name type="scientific">Tsukamurella strandjordii</name>
    <dbReference type="NCBI Taxonomy" id="147577"/>
    <lineage>
        <taxon>Bacteria</taxon>
        <taxon>Bacillati</taxon>
        <taxon>Actinomycetota</taxon>
        <taxon>Actinomycetes</taxon>
        <taxon>Mycobacteriales</taxon>
        <taxon>Tsukamurellaceae</taxon>
        <taxon>Tsukamurella</taxon>
    </lineage>
</organism>
<dbReference type="RefSeq" id="WP_305111883.1">
    <property type="nucleotide sequence ID" value="NZ_JAUTIX010000005.1"/>
</dbReference>
<accession>A0AA90NAY6</accession>
<dbReference type="EMBL" id="JAUTIX010000005">
    <property type="protein sequence ID" value="MDP0399182.1"/>
    <property type="molecule type" value="Genomic_DNA"/>
</dbReference>
<dbReference type="AlphaFoldDB" id="A0AA90NAY6"/>
<reference evidence="2" key="1">
    <citation type="submission" date="2023-08" db="EMBL/GenBank/DDBJ databases">
        <title>The draft genome of Tsukamurella strandjordii strain 050030.</title>
        <authorList>
            <person name="Zhao F."/>
            <person name="Feng Y."/>
            <person name="Zong Z."/>
        </authorList>
    </citation>
    <scope>NUCLEOTIDE SEQUENCE</scope>
    <source>
        <strain evidence="2">050030</strain>
    </source>
</reference>
<dbReference type="Proteomes" id="UP001178281">
    <property type="component" value="Unassembled WGS sequence"/>
</dbReference>
<evidence type="ECO:0000313" key="2">
    <source>
        <dbReference type="EMBL" id="MDP0399182.1"/>
    </source>
</evidence>
<keyword evidence="3" id="KW-1185">Reference proteome</keyword>
<sequence>MTDNKISTPRFHPSAENTYGGVDPLAPPTFASGAQRQRERNADTAAKNADARTAQIAAETNHNITAAMAQRPTARPSLKAKPSGRVAEIWNPIRERTVGAFSRVSSRLDGAPEAGQTREALIAAALDAGARREKIADDLTDRLAAVERRDELAEASRAGVHLAGSMTAARLTALAHDHADELYEAVQADLRDLIVDSGQVARALEGVDSAEVAIRLGEAATIAWSARDGLRERMLAVAESARFVHRATTDGFTYMGTAPDTLKKAGIATEGSASTWDLVDSWLEQFGTSDVIVDLLVGR</sequence>
<name>A0AA90NAY6_9ACTN</name>
<evidence type="ECO:0000256" key="1">
    <source>
        <dbReference type="SAM" id="MobiDB-lite"/>
    </source>
</evidence>
<comment type="caution">
    <text evidence="2">The sequence shown here is derived from an EMBL/GenBank/DDBJ whole genome shotgun (WGS) entry which is preliminary data.</text>
</comment>
<proteinExistence type="predicted"/>
<feature type="region of interest" description="Disordered" evidence="1">
    <location>
        <begin position="1"/>
        <end position="51"/>
    </location>
</feature>